<dbReference type="Proteomes" id="UP000799302">
    <property type="component" value="Unassembled WGS sequence"/>
</dbReference>
<feature type="compositionally biased region" description="Acidic residues" evidence="1">
    <location>
        <begin position="682"/>
        <end position="718"/>
    </location>
</feature>
<organism evidence="3 4">
    <name type="scientific">Microthyrium microscopicum</name>
    <dbReference type="NCBI Taxonomy" id="703497"/>
    <lineage>
        <taxon>Eukaryota</taxon>
        <taxon>Fungi</taxon>
        <taxon>Dikarya</taxon>
        <taxon>Ascomycota</taxon>
        <taxon>Pezizomycotina</taxon>
        <taxon>Dothideomycetes</taxon>
        <taxon>Dothideomycetes incertae sedis</taxon>
        <taxon>Microthyriales</taxon>
        <taxon>Microthyriaceae</taxon>
        <taxon>Microthyrium</taxon>
    </lineage>
</organism>
<dbReference type="AlphaFoldDB" id="A0A6A6U6E9"/>
<keyword evidence="4" id="KW-1185">Reference proteome</keyword>
<accession>A0A6A6U6E9</accession>
<gene>
    <name evidence="3" type="ORF">BT63DRAFT_480747</name>
</gene>
<feature type="region of interest" description="Disordered" evidence="1">
    <location>
        <begin position="672"/>
        <end position="731"/>
    </location>
</feature>
<dbReference type="PANTHER" id="PTHR33840">
    <property type="match status" value="1"/>
</dbReference>
<dbReference type="Pfam" id="PF09994">
    <property type="entry name" value="T6SS_Tle1-like_cat"/>
    <property type="match status" value="1"/>
</dbReference>
<dbReference type="OrthoDB" id="3162439at2759"/>
<evidence type="ECO:0000256" key="1">
    <source>
        <dbReference type="SAM" id="MobiDB-lite"/>
    </source>
</evidence>
<dbReference type="EMBL" id="MU004237">
    <property type="protein sequence ID" value="KAF2667835.1"/>
    <property type="molecule type" value="Genomic_DNA"/>
</dbReference>
<name>A0A6A6U6E9_9PEZI</name>
<evidence type="ECO:0000313" key="4">
    <source>
        <dbReference type="Proteomes" id="UP000799302"/>
    </source>
</evidence>
<reference evidence="3" key="1">
    <citation type="journal article" date="2020" name="Stud. Mycol.">
        <title>101 Dothideomycetes genomes: a test case for predicting lifestyles and emergence of pathogens.</title>
        <authorList>
            <person name="Haridas S."/>
            <person name="Albert R."/>
            <person name="Binder M."/>
            <person name="Bloem J."/>
            <person name="Labutti K."/>
            <person name="Salamov A."/>
            <person name="Andreopoulos B."/>
            <person name="Baker S."/>
            <person name="Barry K."/>
            <person name="Bills G."/>
            <person name="Bluhm B."/>
            <person name="Cannon C."/>
            <person name="Castanera R."/>
            <person name="Culley D."/>
            <person name="Daum C."/>
            <person name="Ezra D."/>
            <person name="Gonzalez J."/>
            <person name="Henrissat B."/>
            <person name="Kuo A."/>
            <person name="Liang C."/>
            <person name="Lipzen A."/>
            <person name="Lutzoni F."/>
            <person name="Magnuson J."/>
            <person name="Mondo S."/>
            <person name="Nolan M."/>
            <person name="Ohm R."/>
            <person name="Pangilinan J."/>
            <person name="Park H.-J."/>
            <person name="Ramirez L."/>
            <person name="Alfaro M."/>
            <person name="Sun H."/>
            <person name="Tritt A."/>
            <person name="Yoshinaga Y."/>
            <person name="Zwiers L.-H."/>
            <person name="Turgeon B."/>
            <person name="Goodwin S."/>
            <person name="Spatafora J."/>
            <person name="Crous P."/>
            <person name="Grigoriev I."/>
        </authorList>
    </citation>
    <scope>NUCLEOTIDE SEQUENCE</scope>
    <source>
        <strain evidence="3">CBS 115976</strain>
    </source>
</reference>
<evidence type="ECO:0000259" key="2">
    <source>
        <dbReference type="Pfam" id="PF09994"/>
    </source>
</evidence>
<dbReference type="SUPFAM" id="SSF53474">
    <property type="entry name" value="alpha/beta-Hydrolases"/>
    <property type="match status" value="1"/>
</dbReference>
<evidence type="ECO:0000313" key="3">
    <source>
        <dbReference type="EMBL" id="KAF2667835.1"/>
    </source>
</evidence>
<feature type="compositionally biased region" description="Basic and acidic residues" evidence="1">
    <location>
        <begin position="719"/>
        <end position="731"/>
    </location>
</feature>
<protein>
    <recommendedName>
        <fullName evidence="2">T6SS Phospholipase effector Tle1-like catalytic domain-containing protein</fullName>
    </recommendedName>
</protein>
<feature type="domain" description="T6SS Phospholipase effector Tle1-like catalytic" evidence="2">
    <location>
        <begin position="8"/>
        <end position="273"/>
    </location>
</feature>
<dbReference type="PANTHER" id="PTHR33840:SF1">
    <property type="entry name" value="TLE1 PHOSPHOLIPASE DOMAIN-CONTAINING PROTEIN"/>
    <property type="match status" value="1"/>
</dbReference>
<sequence length="755" mass="85595">MDSSHRRKRLVVCVDGTLMNGVGTNGNLTNVSRFARSLNHVASDETLQVVYYVPGVGSGTSKYQNKIDALTGRGIENIIRMAYSFISHNYNFASGKDEIFLVGFSRGAFAVRCLASLIHDVGLLTKTGLSHLHTLYTWWVKQWEGPHTTLPMEASIPALRRIGLLHRSVKIKACAVWDTVSALGLPTPAGITKKRSEEFGFVNQTIPENIENAFQALALSESRVPFEPEIWSIPPKTILNFKQCWFMGGHPYIGGGCKDQKLPNIALIWMIAQLQRFTDISINSELLMKQMIPQDRLTQADMKSRSGYRRLLEQFDKIKGRNTNKRRGTNVRFEELLRSRSISPYRSKIASKATNSKRGIHALTGEKPRWRGMPRWTRVPPDHPLPQKGQRGPSVISRRFLIEGDTVSDIHKYEVQTMSKVVGDRKYLLGLDSRETIHFTVRAMMAAGYAQSRNMQNARTILTGLKEPRVIWDLRKLVEANDMGYWSTLSYLPATVPEDTASDEELHLLKLWLDRWQKYIDEHTLTPKSTTALQTAAPQNLSKSRKLSLKSLKDRFSSDNDIRRRRAQSDPRALNKSSSFFSILNINRSSDRRLFRKSPSSPYSTIGAFIKPPTPLPTPTTEHMVQMSPGTAKGYFDNYNKRIKYNLMNGLLGVHDILTLSPLELPEIRIPPPRQSLTWEGTNEEEYDEEQTQEQTTIEEEVDEEETSEEDAGEEASSEDARVGELLKEEGEPKSHPALYLIYLSQAKNPTMMVN</sequence>
<dbReference type="InterPro" id="IPR029058">
    <property type="entry name" value="AB_hydrolase_fold"/>
</dbReference>
<dbReference type="InterPro" id="IPR018712">
    <property type="entry name" value="Tle1-like_cat"/>
</dbReference>
<feature type="region of interest" description="Disordered" evidence="1">
    <location>
        <begin position="371"/>
        <end position="392"/>
    </location>
</feature>
<proteinExistence type="predicted"/>